<dbReference type="Pfam" id="PF01374">
    <property type="entry name" value="Glyco_hydro_46"/>
    <property type="match status" value="1"/>
</dbReference>
<dbReference type="CDD" id="cd00978">
    <property type="entry name" value="chitosanase_GH46"/>
    <property type="match status" value="1"/>
</dbReference>
<dbReference type="KEGG" id="rain:Rai3103_16670"/>
<name>A0A5Q2FJZ0_9ACTN</name>
<sequence>MKPQDHAPDRRRSAPSPPSARPRRAGRLLRRGVALLVLLLIVLSALISLEPRLPRHSAFVRCVSPLALNGDLRSNPRKQEVAQMMVGSAENSSVYWEDQVGFIQYNVEGNDQWNRGYTGGIIGFTSKTHSMAELVRRYVAAQPHDNALAPFLPALEAVDGTSSAQGLGPDYVEAWKAAAADPVFRDAQWRLAHEWYLAPALQSAEADGLRSLGQFAYYDAMVQHGSGGFAIIHADALQRATPPSRGGDEATWLDAWFSAREAYLAREVSASTATRVSTAQRGLLAAGKLRLRAPLTWDVYGDHYRIEVAPFCGMS</sequence>
<dbReference type="SUPFAM" id="SSF53955">
    <property type="entry name" value="Lysozyme-like"/>
    <property type="match status" value="1"/>
</dbReference>
<evidence type="ECO:0000256" key="1">
    <source>
        <dbReference type="SAM" id="MobiDB-lite"/>
    </source>
</evidence>
<organism evidence="2 3">
    <name type="scientific">Raineyella fluvialis</name>
    <dbReference type="NCBI Taxonomy" id="2662261"/>
    <lineage>
        <taxon>Bacteria</taxon>
        <taxon>Bacillati</taxon>
        <taxon>Actinomycetota</taxon>
        <taxon>Actinomycetes</taxon>
        <taxon>Propionibacteriales</taxon>
        <taxon>Propionibacteriaceae</taxon>
        <taxon>Raineyella</taxon>
    </lineage>
</organism>
<dbReference type="GO" id="GO:0005975">
    <property type="term" value="P:carbohydrate metabolic process"/>
    <property type="evidence" value="ECO:0007669"/>
    <property type="project" value="InterPro"/>
</dbReference>
<dbReference type="GO" id="GO:0005576">
    <property type="term" value="C:extracellular region"/>
    <property type="evidence" value="ECO:0007669"/>
    <property type="project" value="InterPro"/>
</dbReference>
<evidence type="ECO:0000313" key="3">
    <source>
        <dbReference type="Proteomes" id="UP000386847"/>
    </source>
</evidence>
<dbReference type="AlphaFoldDB" id="A0A5Q2FJZ0"/>
<dbReference type="EMBL" id="CP045725">
    <property type="protein sequence ID" value="QGF24975.1"/>
    <property type="molecule type" value="Genomic_DNA"/>
</dbReference>
<dbReference type="RefSeq" id="WP_153573504.1">
    <property type="nucleotide sequence ID" value="NZ_CP045725.1"/>
</dbReference>
<dbReference type="InterPro" id="IPR023099">
    <property type="entry name" value="Glyco_hydro_46_N"/>
</dbReference>
<feature type="compositionally biased region" description="Basic and acidic residues" evidence="1">
    <location>
        <begin position="1"/>
        <end position="12"/>
    </location>
</feature>
<gene>
    <name evidence="2" type="ORF">Rai3103_16670</name>
</gene>
<dbReference type="GO" id="GO:0016977">
    <property type="term" value="F:chitosanase activity"/>
    <property type="evidence" value="ECO:0007669"/>
    <property type="project" value="InterPro"/>
</dbReference>
<dbReference type="Gene3D" id="1.20.141.10">
    <property type="entry name" value="Chitosanase, subunit A, domain 1"/>
    <property type="match status" value="1"/>
</dbReference>
<feature type="region of interest" description="Disordered" evidence="1">
    <location>
        <begin position="1"/>
        <end position="24"/>
    </location>
</feature>
<keyword evidence="3" id="KW-1185">Reference proteome</keyword>
<dbReference type="Proteomes" id="UP000386847">
    <property type="component" value="Chromosome"/>
</dbReference>
<dbReference type="Gene3D" id="3.30.386.10">
    <property type="entry name" value="Chitosanase, subunit A, domain 2"/>
    <property type="match status" value="1"/>
</dbReference>
<evidence type="ECO:0000313" key="2">
    <source>
        <dbReference type="EMBL" id="QGF24975.1"/>
    </source>
</evidence>
<dbReference type="InterPro" id="IPR023346">
    <property type="entry name" value="Lysozyme-like_dom_sf"/>
</dbReference>
<accession>A0A5Q2FJZ0</accession>
<reference evidence="2 3" key="1">
    <citation type="submission" date="2019-10" db="EMBL/GenBank/DDBJ databases">
        <title>Genomic analysis of Raineyella sp. CBA3103.</title>
        <authorList>
            <person name="Roh S.W."/>
        </authorList>
    </citation>
    <scope>NUCLEOTIDE SEQUENCE [LARGE SCALE GENOMIC DNA]</scope>
    <source>
        <strain evidence="2 3">CBA3103</strain>
    </source>
</reference>
<proteinExistence type="predicted"/>
<protein>
    <submittedName>
        <fullName evidence="2">Chitosanase</fullName>
    </submittedName>
</protein>
<dbReference type="InterPro" id="IPR000400">
    <property type="entry name" value="Glyco_hydro_46"/>
</dbReference>